<keyword evidence="4" id="KW-1185">Reference proteome</keyword>
<sequence>MEWKGWSAPPTEEMLYGELTDQLKEARFVAGVAEQFAITEATLSSWPPLNDEELSSRAGSQEVIQLQARSGRPLSAGRSTLLPNGSRRQPPDLRALQPSPPHPKQTPGSKGPEQGGLGRAEGELVGPPNSCRWQQRATLLYYADSSSPSEDQVFYD</sequence>
<dbReference type="Pfam" id="PF15010">
    <property type="entry name" value="FAM131"/>
    <property type="match status" value="1"/>
</dbReference>
<evidence type="ECO:0000256" key="1">
    <source>
        <dbReference type="ARBA" id="ARBA00010635"/>
    </source>
</evidence>
<gene>
    <name evidence="3" type="ORF">NXF25_017523</name>
</gene>
<organism evidence="3 4">
    <name type="scientific">Crotalus adamanteus</name>
    <name type="common">Eastern diamondback rattlesnake</name>
    <dbReference type="NCBI Taxonomy" id="8729"/>
    <lineage>
        <taxon>Eukaryota</taxon>
        <taxon>Metazoa</taxon>
        <taxon>Chordata</taxon>
        <taxon>Craniata</taxon>
        <taxon>Vertebrata</taxon>
        <taxon>Euteleostomi</taxon>
        <taxon>Lepidosauria</taxon>
        <taxon>Squamata</taxon>
        <taxon>Bifurcata</taxon>
        <taxon>Unidentata</taxon>
        <taxon>Episquamata</taxon>
        <taxon>Toxicofera</taxon>
        <taxon>Serpentes</taxon>
        <taxon>Colubroidea</taxon>
        <taxon>Viperidae</taxon>
        <taxon>Crotalinae</taxon>
        <taxon>Crotalus</taxon>
    </lineage>
</organism>
<dbReference type="PANTHER" id="PTHR15736">
    <property type="entry name" value="PROTEIN FAM131B-RELATED"/>
    <property type="match status" value="1"/>
</dbReference>
<proteinExistence type="inferred from homology"/>
<dbReference type="AlphaFoldDB" id="A0AAW1AQB6"/>
<name>A0AAW1AQB6_CROAD</name>
<reference evidence="3 4" key="1">
    <citation type="journal article" date="2024" name="Proc. Natl. Acad. Sci. U.S.A.">
        <title>The genetic regulatory architecture and epigenomic basis for age-related changes in rattlesnake venom.</title>
        <authorList>
            <person name="Hogan M.P."/>
            <person name="Holding M.L."/>
            <person name="Nystrom G.S."/>
            <person name="Colston T.J."/>
            <person name="Bartlett D.A."/>
            <person name="Mason A.J."/>
            <person name="Ellsworth S.A."/>
            <person name="Rautsaw R.M."/>
            <person name="Lawrence K.C."/>
            <person name="Strickland J.L."/>
            <person name="He B."/>
            <person name="Fraser P."/>
            <person name="Margres M.J."/>
            <person name="Gilbert D.M."/>
            <person name="Gibbs H.L."/>
            <person name="Parkinson C.L."/>
            <person name="Rokyta D.R."/>
        </authorList>
    </citation>
    <scope>NUCLEOTIDE SEQUENCE [LARGE SCALE GENOMIC DNA]</scope>
    <source>
        <strain evidence="3">DRR0105</strain>
    </source>
</reference>
<feature type="compositionally biased region" description="Polar residues" evidence="2">
    <location>
        <begin position="57"/>
        <end position="68"/>
    </location>
</feature>
<dbReference type="EMBL" id="JAOTOJ010000017">
    <property type="protein sequence ID" value="KAK9391936.1"/>
    <property type="molecule type" value="Genomic_DNA"/>
</dbReference>
<comment type="caution">
    <text evidence="3">The sequence shown here is derived from an EMBL/GenBank/DDBJ whole genome shotgun (WGS) entry which is preliminary data.</text>
</comment>
<protein>
    <submittedName>
        <fullName evidence="3">Uncharacterized protein</fullName>
    </submittedName>
</protein>
<dbReference type="InterPro" id="IPR026782">
    <property type="entry name" value="FAM131"/>
</dbReference>
<evidence type="ECO:0000256" key="2">
    <source>
        <dbReference type="SAM" id="MobiDB-lite"/>
    </source>
</evidence>
<dbReference type="PANTHER" id="PTHR15736:SF2">
    <property type="entry name" value="PROTEIN FAM131C"/>
    <property type="match status" value="1"/>
</dbReference>
<feature type="region of interest" description="Disordered" evidence="2">
    <location>
        <begin position="43"/>
        <end position="130"/>
    </location>
</feature>
<evidence type="ECO:0000313" key="4">
    <source>
        <dbReference type="Proteomes" id="UP001474421"/>
    </source>
</evidence>
<dbReference type="Proteomes" id="UP001474421">
    <property type="component" value="Unassembled WGS sequence"/>
</dbReference>
<comment type="similarity">
    <text evidence="1">Belongs to the FAM131 family.</text>
</comment>
<accession>A0AAW1AQB6</accession>
<feature type="compositionally biased region" description="Polar residues" evidence="2">
    <location>
        <begin position="77"/>
        <end position="87"/>
    </location>
</feature>
<evidence type="ECO:0000313" key="3">
    <source>
        <dbReference type="EMBL" id="KAK9391936.1"/>
    </source>
</evidence>